<evidence type="ECO:0000313" key="1">
    <source>
        <dbReference type="EMBL" id="KAA2242074.1"/>
    </source>
</evidence>
<keyword evidence="2" id="KW-1185">Reference proteome</keyword>
<sequence>MSERADVTAIVLSILVALAVTAAAVLLAVTAQPSTAGGFAREPTCAEWTDGCVVCQRTPGGTVCSTPGIACTRAEPRCLRRDGA</sequence>
<reference evidence="1 2" key="2">
    <citation type="submission" date="2019-09" db="EMBL/GenBank/DDBJ databases">
        <authorList>
            <person name="Jin C."/>
        </authorList>
    </citation>
    <scope>NUCLEOTIDE SEQUENCE [LARGE SCALE GENOMIC DNA]</scope>
    <source>
        <strain evidence="1 2">BN140002</strain>
    </source>
</reference>
<dbReference type="EMBL" id="VUOA01000007">
    <property type="protein sequence ID" value="KAA2242074.1"/>
    <property type="molecule type" value="Genomic_DNA"/>
</dbReference>
<dbReference type="RefSeq" id="WP_149815682.1">
    <property type="nucleotide sequence ID" value="NZ_VUOA01000007.1"/>
</dbReference>
<protein>
    <submittedName>
        <fullName evidence="1">Uncharacterized protein</fullName>
    </submittedName>
</protein>
<gene>
    <name evidence="1" type="ORF">F0L46_03670</name>
</gene>
<reference evidence="1 2" key="1">
    <citation type="submission" date="2019-09" db="EMBL/GenBank/DDBJ databases">
        <title>Salinarimonas rosea gen. nov., sp. nov., a new member of the a-2 subgroup of the Proteobacteria.</title>
        <authorList>
            <person name="Liu J."/>
        </authorList>
    </citation>
    <scope>NUCLEOTIDE SEQUENCE [LARGE SCALE GENOMIC DNA]</scope>
    <source>
        <strain evidence="1 2">BN140002</strain>
    </source>
</reference>
<evidence type="ECO:0000313" key="2">
    <source>
        <dbReference type="Proteomes" id="UP000323142"/>
    </source>
</evidence>
<proteinExistence type="predicted"/>
<dbReference type="AlphaFoldDB" id="A0A5B2VTI6"/>
<dbReference type="Proteomes" id="UP000323142">
    <property type="component" value="Unassembled WGS sequence"/>
</dbReference>
<name>A0A5B2VTI6_9HYPH</name>
<organism evidence="1 2">
    <name type="scientific">Salinarimonas soli</name>
    <dbReference type="NCBI Taxonomy" id="1638099"/>
    <lineage>
        <taxon>Bacteria</taxon>
        <taxon>Pseudomonadati</taxon>
        <taxon>Pseudomonadota</taxon>
        <taxon>Alphaproteobacteria</taxon>
        <taxon>Hyphomicrobiales</taxon>
        <taxon>Salinarimonadaceae</taxon>
        <taxon>Salinarimonas</taxon>
    </lineage>
</organism>
<comment type="caution">
    <text evidence="1">The sequence shown here is derived from an EMBL/GenBank/DDBJ whole genome shotgun (WGS) entry which is preliminary data.</text>
</comment>
<accession>A0A5B2VTI6</accession>
<dbReference type="OrthoDB" id="8456152at2"/>